<dbReference type="NCBIfam" id="NF005559">
    <property type="entry name" value="PRK07231.1"/>
    <property type="match status" value="1"/>
</dbReference>
<dbReference type="STRING" id="1121895.GCA_000378485_01522"/>
<dbReference type="eggNOG" id="COG1028">
    <property type="taxonomic scope" value="Bacteria"/>
</dbReference>
<dbReference type="AlphaFoldDB" id="A0A0A2M5C2"/>
<evidence type="ECO:0000256" key="1">
    <source>
        <dbReference type="ARBA" id="ARBA00006484"/>
    </source>
</evidence>
<reference evidence="3 4" key="1">
    <citation type="submission" date="2013-09" db="EMBL/GenBank/DDBJ databases">
        <authorList>
            <person name="Zeng Z."/>
            <person name="Chen C."/>
        </authorList>
    </citation>
    <scope>NUCLEOTIDE SEQUENCE [LARGE SCALE GENOMIC DNA]</scope>
    <source>
        <strain evidence="3 4">WB 3.3-2</strain>
    </source>
</reference>
<dbReference type="Proteomes" id="UP000030152">
    <property type="component" value="Unassembled WGS sequence"/>
</dbReference>
<dbReference type="Gene3D" id="3.40.50.720">
    <property type="entry name" value="NAD(P)-binding Rossmann-like Domain"/>
    <property type="match status" value="1"/>
</dbReference>
<keyword evidence="2" id="KW-0560">Oxidoreductase</keyword>
<proteinExistence type="inferred from homology"/>
<dbReference type="RefSeq" id="WP_020212667.1">
    <property type="nucleotide sequence ID" value="NZ_JRLX01000003.1"/>
</dbReference>
<comment type="caution">
    <text evidence="3">The sequence shown here is derived from an EMBL/GenBank/DDBJ whole genome shotgun (WGS) entry which is preliminary data.</text>
</comment>
<dbReference type="Pfam" id="PF13561">
    <property type="entry name" value="adh_short_C2"/>
    <property type="match status" value="1"/>
</dbReference>
<dbReference type="FunFam" id="3.40.50.720:FF:000084">
    <property type="entry name" value="Short-chain dehydrogenase reductase"/>
    <property type="match status" value="1"/>
</dbReference>
<dbReference type="InterPro" id="IPR020904">
    <property type="entry name" value="Sc_DH/Rdtase_CS"/>
</dbReference>
<dbReference type="OrthoDB" id="9803333at2"/>
<accession>A0A0A2M5C2</accession>
<dbReference type="InterPro" id="IPR002347">
    <property type="entry name" value="SDR_fam"/>
</dbReference>
<dbReference type="PRINTS" id="PR00081">
    <property type="entry name" value="GDHRDH"/>
</dbReference>
<name>A0A0A2M5C2_9FLAO</name>
<dbReference type="PROSITE" id="PS00061">
    <property type="entry name" value="ADH_SHORT"/>
    <property type="match status" value="1"/>
</dbReference>
<evidence type="ECO:0000313" key="3">
    <source>
        <dbReference type="EMBL" id="KGO87852.1"/>
    </source>
</evidence>
<dbReference type="PANTHER" id="PTHR43639:SF1">
    <property type="entry name" value="SHORT-CHAIN DEHYDROGENASE_REDUCTASE FAMILY PROTEIN"/>
    <property type="match status" value="1"/>
</dbReference>
<dbReference type="InterPro" id="IPR036291">
    <property type="entry name" value="NAD(P)-bd_dom_sf"/>
</dbReference>
<dbReference type="GO" id="GO:0016491">
    <property type="term" value="F:oxidoreductase activity"/>
    <property type="evidence" value="ECO:0007669"/>
    <property type="project" value="UniProtKB-KW"/>
</dbReference>
<evidence type="ECO:0000256" key="2">
    <source>
        <dbReference type="ARBA" id="ARBA00023002"/>
    </source>
</evidence>
<sequence>MSLKLEGKVAIVTGASKGIGAGIAKDLANAGAKVAVNYASDKAGADKTVSEITASGGQAIAVQGSVTSTEDIARIFGQAKEAFGNIDIVVNNAGIYKFDAVQDVTAEEFDRQFHTNVLGPILTTGEALKHFPETGGSIINISSVIATSPSPNAAVYAATKGALDTLTKTLALELAPKKIRVNTVSPGITETEGTHTAGVIGSEFEAQLVATTPLGRLGQPQDIAGIVTFLASDDAGWITGQRVNASGGL</sequence>
<keyword evidence="4" id="KW-1185">Reference proteome</keyword>
<protein>
    <submittedName>
        <fullName evidence="3">Oxidoreductase</fullName>
    </submittedName>
</protein>
<dbReference type="SUPFAM" id="SSF51735">
    <property type="entry name" value="NAD(P)-binding Rossmann-fold domains"/>
    <property type="match status" value="1"/>
</dbReference>
<gene>
    <name evidence="3" type="ORF">Q765_05035</name>
</gene>
<organism evidence="3 4">
    <name type="scientific">Flavobacterium rivuli WB 3.3-2 = DSM 21788</name>
    <dbReference type="NCBI Taxonomy" id="1121895"/>
    <lineage>
        <taxon>Bacteria</taxon>
        <taxon>Pseudomonadati</taxon>
        <taxon>Bacteroidota</taxon>
        <taxon>Flavobacteriia</taxon>
        <taxon>Flavobacteriales</taxon>
        <taxon>Flavobacteriaceae</taxon>
        <taxon>Flavobacterium</taxon>
    </lineage>
</organism>
<dbReference type="PRINTS" id="PR00080">
    <property type="entry name" value="SDRFAMILY"/>
</dbReference>
<comment type="similarity">
    <text evidence="1">Belongs to the short-chain dehydrogenases/reductases (SDR) family.</text>
</comment>
<dbReference type="EMBL" id="JRLX01000003">
    <property type="protein sequence ID" value="KGO87852.1"/>
    <property type="molecule type" value="Genomic_DNA"/>
</dbReference>
<evidence type="ECO:0000313" key="4">
    <source>
        <dbReference type="Proteomes" id="UP000030152"/>
    </source>
</evidence>
<dbReference type="PANTHER" id="PTHR43639">
    <property type="entry name" value="OXIDOREDUCTASE, SHORT-CHAIN DEHYDROGENASE/REDUCTASE FAMILY (AFU_ORTHOLOGUE AFUA_5G02870)"/>
    <property type="match status" value="1"/>
</dbReference>